<dbReference type="Proteomes" id="UP001207654">
    <property type="component" value="Unassembled WGS sequence"/>
</dbReference>
<feature type="signal peptide" evidence="1">
    <location>
        <begin position="1"/>
        <end position="27"/>
    </location>
</feature>
<gene>
    <name evidence="2" type="ORF">OV287_38100</name>
</gene>
<evidence type="ECO:0000313" key="3">
    <source>
        <dbReference type="Proteomes" id="UP001207654"/>
    </source>
</evidence>
<comment type="caution">
    <text evidence="2">The sequence shown here is derived from an EMBL/GenBank/DDBJ whole genome shotgun (WGS) entry which is preliminary data.</text>
</comment>
<feature type="chain" id="PRO_5045132044" evidence="1">
    <location>
        <begin position="28"/>
        <end position="178"/>
    </location>
</feature>
<name>A0ABT4AF13_9BACT</name>
<keyword evidence="3" id="KW-1185">Reference proteome</keyword>
<reference evidence="2 3" key="1">
    <citation type="submission" date="2022-11" db="EMBL/GenBank/DDBJ databases">
        <title>Minimal conservation of predation-associated metabolite biosynthetic gene clusters underscores biosynthetic potential of Myxococcota including descriptions for ten novel species: Archangium lansinium sp. nov., Myxococcus landrumus sp. nov., Nannocystis bai.</title>
        <authorList>
            <person name="Ahearne A."/>
            <person name="Stevens C."/>
            <person name="Phillips K."/>
        </authorList>
    </citation>
    <scope>NUCLEOTIDE SEQUENCE [LARGE SCALE GENOMIC DNA]</scope>
    <source>
        <strain evidence="2 3">MIWBW</strain>
    </source>
</reference>
<protein>
    <submittedName>
        <fullName evidence="2">Uncharacterized protein</fullName>
    </submittedName>
</protein>
<proteinExistence type="predicted"/>
<keyword evidence="1" id="KW-0732">Signal</keyword>
<dbReference type="RefSeq" id="WP_267538953.1">
    <property type="nucleotide sequence ID" value="NZ_JAPNKA010000001.1"/>
</dbReference>
<dbReference type="EMBL" id="JAPNKA010000001">
    <property type="protein sequence ID" value="MCY1080281.1"/>
    <property type="molecule type" value="Genomic_DNA"/>
</dbReference>
<organism evidence="2 3">
    <name type="scientific">Archangium lansingense</name>
    <dbReference type="NCBI Taxonomy" id="2995310"/>
    <lineage>
        <taxon>Bacteria</taxon>
        <taxon>Pseudomonadati</taxon>
        <taxon>Myxococcota</taxon>
        <taxon>Myxococcia</taxon>
        <taxon>Myxococcales</taxon>
        <taxon>Cystobacterineae</taxon>
        <taxon>Archangiaceae</taxon>
        <taxon>Archangium</taxon>
    </lineage>
</organism>
<evidence type="ECO:0000313" key="2">
    <source>
        <dbReference type="EMBL" id="MCY1080281.1"/>
    </source>
</evidence>
<accession>A0ABT4AF13</accession>
<evidence type="ECO:0000256" key="1">
    <source>
        <dbReference type="SAM" id="SignalP"/>
    </source>
</evidence>
<sequence>MLSSKKWFPSVHVLAVLSVLGASVALAGTPPPYTIDTKTGLSRTAESNLFHAVRRMVDPVAKALGFNEAENQCAQATAAEALIKATQEAMSGKLFGLSGGDDALRHFKQGQDDWCNKQGGKRGAEAIAPYASQAQSFMRPFLQERFEGLKAQKVELTPTVVAAAIAAALLALPALAPL</sequence>